<accession>A0AA41Q3U6</accession>
<dbReference type="Gene3D" id="3.40.50.1820">
    <property type="entry name" value="alpha/beta hydrolase"/>
    <property type="match status" value="1"/>
</dbReference>
<keyword evidence="1" id="KW-0732">Signal</keyword>
<comment type="caution">
    <text evidence="3">The sequence shown here is derived from an EMBL/GenBank/DDBJ whole genome shotgun (WGS) entry which is preliminary data.</text>
</comment>
<name>A0AA41Q3U6_9ACTN</name>
<dbReference type="RefSeq" id="WP_235055706.1">
    <property type="nucleotide sequence ID" value="NZ_JAKFHA010000020.1"/>
</dbReference>
<dbReference type="InterPro" id="IPR029058">
    <property type="entry name" value="AB_hydrolase_fold"/>
</dbReference>
<sequence length="279" mass="29226">MKLPRRSHRTLAVVTTSVALLAGSAGALAYGAPDFSARHGGSAPKPTVVLVHGVFADASGFDEVIGKLRRAGYPVIAPANPLRDLPGDAAYISSVIDSIGGPVILAGHSYGGAVITNAARGHANVKALVYLGAFALDEGETPLGIAQQFPGSELGAALEVRQYPLGDGKYGHDGYIKDDKFRAVFAADLPASRTRVMAASQRPGSIEGLSTGSGVPAWKTVPSWYLIPRQDKVIPADAQRFMAERANSTVREVDSSHVVMMSHPDAAYRIIVDAARATD</sequence>
<reference evidence="3" key="1">
    <citation type="submission" date="2022-01" db="EMBL/GenBank/DDBJ databases">
        <title>Genome-Based Taxonomic Classification of the Phylum Actinobacteria.</title>
        <authorList>
            <person name="Gao Y."/>
        </authorList>
    </citation>
    <scope>NUCLEOTIDE SEQUENCE</scope>
    <source>
        <strain evidence="3">KLBMP 8922</strain>
    </source>
</reference>
<evidence type="ECO:0000259" key="2">
    <source>
        <dbReference type="Pfam" id="PF12697"/>
    </source>
</evidence>
<dbReference type="GO" id="GO:0016787">
    <property type="term" value="F:hydrolase activity"/>
    <property type="evidence" value="ECO:0007669"/>
    <property type="project" value="UniProtKB-KW"/>
</dbReference>
<dbReference type="Pfam" id="PF12697">
    <property type="entry name" value="Abhydrolase_6"/>
    <property type="match status" value="1"/>
</dbReference>
<dbReference type="EMBL" id="JAKFHA010000020">
    <property type="protein sequence ID" value="MCF2531040.1"/>
    <property type="molecule type" value="Genomic_DNA"/>
</dbReference>
<proteinExistence type="predicted"/>
<dbReference type="AlphaFoldDB" id="A0AA41Q3U6"/>
<dbReference type="PANTHER" id="PTHR37017">
    <property type="entry name" value="AB HYDROLASE-1 DOMAIN-CONTAINING PROTEIN-RELATED"/>
    <property type="match status" value="1"/>
</dbReference>
<feature type="chain" id="PRO_5041212722" evidence="1">
    <location>
        <begin position="30"/>
        <end position="279"/>
    </location>
</feature>
<dbReference type="SUPFAM" id="SSF53474">
    <property type="entry name" value="alpha/beta-Hydrolases"/>
    <property type="match status" value="1"/>
</dbReference>
<organism evidence="3 4">
    <name type="scientific">Yinghuangia soli</name>
    <dbReference type="NCBI Taxonomy" id="2908204"/>
    <lineage>
        <taxon>Bacteria</taxon>
        <taxon>Bacillati</taxon>
        <taxon>Actinomycetota</taxon>
        <taxon>Actinomycetes</taxon>
        <taxon>Kitasatosporales</taxon>
        <taxon>Streptomycetaceae</taxon>
        <taxon>Yinghuangia</taxon>
    </lineage>
</organism>
<dbReference type="InterPro" id="IPR000073">
    <property type="entry name" value="AB_hydrolase_1"/>
</dbReference>
<evidence type="ECO:0000313" key="3">
    <source>
        <dbReference type="EMBL" id="MCF2531040.1"/>
    </source>
</evidence>
<feature type="signal peptide" evidence="1">
    <location>
        <begin position="1"/>
        <end position="29"/>
    </location>
</feature>
<evidence type="ECO:0000256" key="1">
    <source>
        <dbReference type="SAM" id="SignalP"/>
    </source>
</evidence>
<evidence type="ECO:0000313" key="4">
    <source>
        <dbReference type="Proteomes" id="UP001165378"/>
    </source>
</evidence>
<keyword evidence="4" id="KW-1185">Reference proteome</keyword>
<keyword evidence="3" id="KW-0378">Hydrolase</keyword>
<feature type="domain" description="AB hydrolase-1" evidence="2">
    <location>
        <begin position="48"/>
        <end position="266"/>
    </location>
</feature>
<dbReference type="InterPro" id="IPR052897">
    <property type="entry name" value="Sec-Metab_Biosynth_Hydrolase"/>
</dbReference>
<gene>
    <name evidence="3" type="ORF">LZ495_28025</name>
</gene>
<dbReference type="PANTHER" id="PTHR37017:SF11">
    <property type="entry name" value="ESTERASE_LIPASE_THIOESTERASE DOMAIN-CONTAINING PROTEIN"/>
    <property type="match status" value="1"/>
</dbReference>
<protein>
    <submittedName>
        <fullName evidence="3">Alpha/beta hydrolase</fullName>
    </submittedName>
</protein>
<dbReference type="Proteomes" id="UP001165378">
    <property type="component" value="Unassembled WGS sequence"/>
</dbReference>